<comment type="caution">
    <text evidence="3">The sequence shown here is derived from an EMBL/GenBank/DDBJ whole genome shotgun (WGS) entry which is preliminary data.</text>
</comment>
<dbReference type="InterPro" id="IPR016087">
    <property type="entry name" value="Chalcone_isomerase"/>
</dbReference>
<keyword evidence="4" id="KW-1185">Reference proteome</keyword>
<keyword evidence="1" id="KW-0732">Signal</keyword>
<dbReference type="RefSeq" id="WP_092057343.1">
    <property type="nucleotide sequence ID" value="NZ_FOJJ01000034.1"/>
</dbReference>
<reference evidence="3 4" key="1">
    <citation type="submission" date="2019-07" db="EMBL/GenBank/DDBJ databases">
        <title>Insights of Desulfuromonas acetexigens electromicrobiology.</title>
        <authorList>
            <person name="Katuri K."/>
            <person name="Sapireddy V."/>
            <person name="Shaw D.R."/>
            <person name="Saikaly P."/>
        </authorList>
    </citation>
    <scope>NUCLEOTIDE SEQUENCE [LARGE SCALE GENOMIC DNA]</scope>
    <source>
        <strain evidence="3 4">2873</strain>
    </source>
</reference>
<dbReference type="InterPro" id="IPR036298">
    <property type="entry name" value="Chalcone_isomerase_sf"/>
</dbReference>
<dbReference type="GO" id="GO:0016872">
    <property type="term" value="F:intramolecular lyase activity"/>
    <property type="evidence" value="ECO:0007669"/>
    <property type="project" value="InterPro"/>
</dbReference>
<proteinExistence type="predicted"/>
<evidence type="ECO:0000256" key="1">
    <source>
        <dbReference type="SAM" id="SignalP"/>
    </source>
</evidence>
<dbReference type="InterPro" id="IPR016088">
    <property type="entry name" value="Chalcone_isomerase_3-sand"/>
</dbReference>
<evidence type="ECO:0000313" key="4">
    <source>
        <dbReference type="Proteomes" id="UP000317155"/>
    </source>
</evidence>
<dbReference type="Gene3D" id="3.50.70.10">
    <property type="match status" value="1"/>
</dbReference>
<dbReference type="OrthoDB" id="9795336at2"/>
<accession>A0A550JGG0</accession>
<evidence type="ECO:0000313" key="3">
    <source>
        <dbReference type="EMBL" id="TRO82294.1"/>
    </source>
</evidence>
<protein>
    <recommendedName>
        <fullName evidence="2">Chalcone isomerase domain-containing protein</fullName>
    </recommendedName>
</protein>
<dbReference type="Proteomes" id="UP000317155">
    <property type="component" value="Unassembled WGS sequence"/>
</dbReference>
<sequence>MTQPRGMFSHLKPLCHRRGWVFCLLLLALNFMIPAPANALTVENITFADSTIIGGKPVPLRNAALLRYLKVIKAYVAALYLPEGVKAEAVLSDVPKRLELSYLVSIQGPDFDKGAAPVLARNQTSAELSRLQGRLDKLNAAYRDVKPGDRYTLTYLPGRGTELALNGSPLIVIEGADFAAAYFGIWLGRDPIDEKLKRNLLRER</sequence>
<gene>
    <name evidence="3" type="ORF">FL622_06870</name>
</gene>
<name>A0A550JGG0_9BACT</name>
<feature type="domain" description="Chalcone isomerase" evidence="2">
    <location>
        <begin position="40"/>
        <end position="201"/>
    </location>
</feature>
<evidence type="ECO:0000259" key="2">
    <source>
        <dbReference type="Pfam" id="PF16036"/>
    </source>
</evidence>
<dbReference type="SUPFAM" id="SSF54626">
    <property type="entry name" value="Chalcone isomerase"/>
    <property type="match status" value="1"/>
</dbReference>
<feature type="chain" id="PRO_5022135888" description="Chalcone isomerase domain-containing protein" evidence="1">
    <location>
        <begin position="40"/>
        <end position="204"/>
    </location>
</feature>
<dbReference type="Pfam" id="PF16036">
    <property type="entry name" value="Chalcone_3"/>
    <property type="match status" value="1"/>
</dbReference>
<feature type="signal peptide" evidence="1">
    <location>
        <begin position="1"/>
        <end position="39"/>
    </location>
</feature>
<organism evidence="3 4">
    <name type="scientific">Trichloromonas acetexigens</name>
    <dbReference type="NCBI Taxonomy" id="38815"/>
    <lineage>
        <taxon>Bacteria</taxon>
        <taxon>Pseudomonadati</taxon>
        <taxon>Thermodesulfobacteriota</taxon>
        <taxon>Desulfuromonadia</taxon>
        <taxon>Desulfuromonadales</taxon>
        <taxon>Trichloromonadaceae</taxon>
        <taxon>Trichloromonas</taxon>
    </lineage>
</organism>
<dbReference type="EMBL" id="VJVV01000004">
    <property type="protein sequence ID" value="TRO82294.1"/>
    <property type="molecule type" value="Genomic_DNA"/>
</dbReference>
<dbReference type="AlphaFoldDB" id="A0A550JGG0"/>